<feature type="signal peptide" evidence="1">
    <location>
        <begin position="1"/>
        <end position="26"/>
    </location>
</feature>
<dbReference type="OrthoDB" id="826822at2"/>
<evidence type="ECO:0000313" key="2">
    <source>
        <dbReference type="EMBL" id="SHO61983.1"/>
    </source>
</evidence>
<accession>A0A1M7ZAP5</accession>
<reference evidence="3" key="1">
    <citation type="submission" date="2016-12" db="EMBL/GenBank/DDBJ databases">
        <authorList>
            <person name="Varghese N."/>
            <person name="Submissions S."/>
        </authorList>
    </citation>
    <scope>NUCLEOTIDE SEQUENCE [LARGE SCALE GENOMIC DNA]</scope>
    <source>
        <strain evidence="3">DSM 25035</strain>
    </source>
</reference>
<name>A0A1M7ZAP5_9BACT</name>
<organism evidence="2 3">
    <name type="scientific">Algoriphagus zhangzhouensis</name>
    <dbReference type="NCBI Taxonomy" id="1073327"/>
    <lineage>
        <taxon>Bacteria</taxon>
        <taxon>Pseudomonadati</taxon>
        <taxon>Bacteroidota</taxon>
        <taxon>Cytophagia</taxon>
        <taxon>Cytophagales</taxon>
        <taxon>Cyclobacteriaceae</taxon>
        <taxon>Algoriphagus</taxon>
    </lineage>
</organism>
<keyword evidence="3" id="KW-1185">Reference proteome</keyword>
<sequence>MKKTFTSSFLGLAISGLLLASCSQMASYENEDLALEQARADKEGFTLSPFGSVIGLNLKEYIECEDRTVDDCITDDPITWYVQSTTSSFTSNQGDITVEIFNTPTHLNYSFTSSTGDKIKKVTINDVDIYASNQPSAEPLIHSVPLGEYNVDWFACDEVTDKIEVKRVNSSGIGDGQYLLFNTSYDLLPVCEVPEEECTLSFDKKFIEIDEDGYYIYEFHFTSDTEILDDENSWEVQLTVPQISGFKALDGRTYKGEGEDDENVLRWDGQIDACVPYTFKLGFLPNCSLNDEDGKKVKKAIIVSTFNVKSKGNRLGGPISIDCPE</sequence>
<proteinExistence type="predicted"/>
<evidence type="ECO:0008006" key="4">
    <source>
        <dbReference type="Google" id="ProtNLM"/>
    </source>
</evidence>
<gene>
    <name evidence="2" type="ORF">SAMN04488108_1752</name>
</gene>
<dbReference type="PROSITE" id="PS51257">
    <property type="entry name" value="PROKAR_LIPOPROTEIN"/>
    <property type="match status" value="1"/>
</dbReference>
<dbReference type="EMBL" id="FRXN01000002">
    <property type="protein sequence ID" value="SHO61983.1"/>
    <property type="molecule type" value="Genomic_DNA"/>
</dbReference>
<dbReference type="STRING" id="1073327.SAMN04488108_1752"/>
<evidence type="ECO:0000313" key="3">
    <source>
        <dbReference type="Proteomes" id="UP000184609"/>
    </source>
</evidence>
<keyword evidence="1" id="KW-0732">Signal</keyword>
<dbReference type="AlphaFoldDB" id="A0A1M7ZAP5"/>
<dbReference type="RefSeq" id="WP_073571392.1">
    <property type="nucleotide sequence ID" value="NZ_FRXN01000002.1"/>
</dbReference>
<protein>
    <recommendedName>
        <fullName evidence="4">Lipoprotein</fullName>
    </recommendedName>
</protein>
<evidence type="ECO:0000256" key="1">
    <source>
        <dbReference type="SAM" id="SignalP"/>
    </source>
</evidence>
<dbReference type="Proteomes" id="UP000184609">
    <property type="component" value="Unassembled WGS sequence"/>
</dbReference>
<feature type="chain" id="PRO_5012500778" description="Lipoprotein" evidence="1">
    <location>
        <begin position="27"/>
        <end position="325"/>
    </location>
</feature>